<evidence type="ECO:0000313" key="2">
    <source>
        <dbReference type="EMBL" id="KII72450.1"/>
    </source>
</evidence>
<dbReference type="GO" id="GO:0034472">
    <property type="term" value="P:snRNA 3'-end processing"/>
    <property type="evidence" value="ECO:0007669"/>
    <property type="project" value="TreeGrafter"/>
</dbReference>
<dbReference type="Proteomes" id="UP000031668">
    <property type="component" value="Unassembled WGS sequence"/>
</dbReference>
<dbReference type="EMBL" id="JWZT01001213">
    <property type="protein sequence ID" value="KII72450.1"/>
    <property type="molecule type" value="Genomic_DNA"/>
</dbReference>
<sequence length="349" mass="39949">MASFVYFVIDTCAAMNQVITGGITYIDVVKASVESLIKYRIRSDQSSNRPRERYMLVYYDFKNRRVCKSSLRETCDKLLTRLKFISCAGVSKLAQSLQETFEFINIARLSSGIESFSCGRKPMYIEPSAIIILTISRQTYNVTLNAMTSHREGMDLYAQPYRWDEKLFTIYFTSPRPMKNGTAGTCSPLNELSAETGGFVTSCSNVNHSVTELNRILDFVRRTSIRINIHIIKESSMRSEGRVNRDIPPEVDLPAEQRPAQRPTIYACLMHVPLNLVGVYSNWPIPESYNQLKIVDKIPPRLSIPNMAFDLDKPTKIVNQCIKPDIYSLENPVLFRNFRFLNEEADFEV</sequence>
<protein>
    <submittedName>
        <fullName evidence="2">Integrator complex subunit 6</fullName>
    </submittedName>
</protein>
<evidence type="ECO:0000313" key="3">
    <source>
        <dbReference type="Proteomes" id="UP000031668"/>
    </source>
</evidence>
<dbReference type="PANTHER" id="PTHR12957">
    <property type="entry name" value="DEAD/H BOX POLYPEPTIDE 26/DICE1-RELATED"/>
    <property type="match status" value="1"/>
</dbReference>
<dbReference type="PANTHER" id="PTHR12957:SF2">
    <property type="entry name" value="INTEGRATOR COMPLEX SUBUNIT 6"/>
    <property type="match status" value="1"/>
</dbReference>
<feature type="domain" description="Integrator complex subunit 6-like beta-barrel" evidence="1">
    <location>
        <begin position="269"/>
        <end position="333"/>
    </location>
</feature>
<evidence type="ECO:0000259" key="1">
    <source>
        <dbReference type="Pfam" id="PF25462"/>
    </source>
</evidence>
<accession>A0A0C2N7Z0</accession>
<comment type="caution">
    <text evidence="2">The sequence shown here is derived from an EMBL/GenBank/DDBJ whole genome shotgun (WGS) entry which is preliminary data.</text>
</comment>
<dbReference type="GO" id="GO:0032039">
    <property type="term" value="C:integrator complex"/>
    <property type="evidence" value="ECO:0007669"/>
    <property type="project" value="TreeGrafter"/>
</dbReference>
<name>A0A0C2N7Z0_THEKT</name>
<dbReference type="OrthoDB" id="9449012at2759"/>
<dbReference type="Pfam" id="PF25462">
    <property type="entry name" value="Beta-barrel_INTS6"/>
    <property type="match status" value="1"/>
</dbReference>
<reference evidence="2 3" key="1">
    <citation type="journal article" date="2014" name="Genome Biol. Evol.">
        <title>The genome of the myxosporean Thelohanellus kitauei shows adaptations to nutrient acquisition within its fish host.</title>
        <authorList>
            <person name="Yang Y."/>
            <person name="Xiong J."/>
            <person name="Zhou Z."/>
            <person name="Huo F."/>
            <person name="Miao W."/>
            <person name="Ran C."/>
            <person name="Liu Y."/>
            <person name="Zhang J."/>
            <person name="Feng J."/>
            <person name="Wang M."/>
            <person name="Wang M."/>
            <person name="Wang L."/>
            <person name="Yao B."/>
        </authorList>
    </citation>
    <scope>NUCLEOTIDE SEQUENCE [LARGE SCALE GENOMIC DNA]</scope>
    <source>
        <strain evidence="2">Wuqing</strain>
    </source>
</reference>
<dbReference type="OMA" id="RINIHII"/>
<dbReference type="AlphaFoldDB" id="A0A0C2N7Z0"/>
<keyword evidence="3" id="KW-1185">Reference proteome</keyword>
<dbReference type="InterPro" id="IPR057413">
    <property type="entry name" value="Beta-barrel_INTS6"/>
</dbReference>
<gene>
    <name evidence="2" type="ORF">RF11_09905</name>
</gene>
<proteinExistence type="predicted"/>
<dbReference type="InterPro" id="IPR051113">
    <property type="entry name" value="Integrator_subunit6"/>
</dbReference>
<organism evidence="2 3">
    <name type="scientific">Thelohanellus kitauei</name>
    <name type="common">Myxosporean</name>
    <dbReference type="NCBI Taxonomy" id="669202"/>
    <lineage>
        <taxon>Eukaryota</taxon>
        <taxon>Metazoa</taxon>
        <taxon>Cnidaria</taxon>
        <taxon>Myxozoa</taxon>
        <taxon>Myxosporea</taxon>
        <taxon>Bivalvulida</taxon>
        <taxon>Platysporina</taxon>
        <taxon>Myxobolidae</taxon>
        <taxon>Thelohanellus</taxon>
    </lineage>
</organism>